<dbReference type="FunFam" id="1.10.630.10:FF:000018">
    <property type="entry name" value="Cytochrome P450 monooxygenase"/>
    <property type="match status" value="1"/>
</dbReference>
<evidence type="ECO:0000256" key="6">
    <source>
        <dbReference type="ARBA" id="ARBA00023033"/>
    </source>
</evidence>
<dbReference type="EMBL" id="SAUN01000001">
    <property type="protein sequence ID" value="RVX41100.1"/>
    <property type="molecule type" value="Genomic_DNA"/>
</dbReference>
<name>A0A438M5G1_9ACTN</name>
<keyword evidence="6" id="KW-0503">Monooxygenase</keyword>
<dbReference type="GO" id="GO:0020037">
    <property type="term" value="F:heme binding"/>
    <property type="evidence" value="ECO:0007669"/>
    <property type="project" value="InterPro"/>
</dbReference>
<gene>
    <name evidence="7" type="ORF">EDD27_3566</name>
</gene>
<comment type="caution">
    <text evidence="7">The sequence shown here is derived from an EMBL/GenBank/DDBJ whole genome shotgun (WGS) entry which is preliminary data.</text>
</comment>
<comment type="similarity">
    <text evidence="1">Belongs to the cytochrome P450 family.</text>
</comment>
<evidence type="ECO:0000256" key="3">
    <source>
        <dbReference type="ARBA" id="ARBA00022723"/>
    </source>
</evidence>
<evidence type="ECO:0000256" key="5">
    <source>
        <dbReference type="ARBA" id="ARBA00023004"/>
    </source>
</evidence>
<dbReference type="Proteomes" id="UP000284824">
    <property type="component" value="Unassembled WGS sequence"/>
</dbReference>
<dbReference type="InterPro" id="IPR001128">
    <property type="entry name" value="Cyt_P450"/>
</dbReference>
<dbReference type="OrthoDB" id="4133219at2"/>
<evidence type="ECO:0000313" key="8">
    <source>
        <dbReference type="Proteomes" id="UP000284824"/>
    </source>
</evidence>
<keyword evidence="5" id="KW-0408">Iron</keyword>
<dbReference type="SUPFAM" id="SSF48264">
    <property type="entry name" value="Cytochrome P450"/>
    <property type="match status" value="1"/>
</dbReference>
<keyword evidence="8" id="KW-1185">Reference proteome</keyword>
<dbReference type="CDD" id="cd11029">
    <property type="entry name" value="CYP107-like"/>
    <property type="match status" value="1"/>
</dbReference>
<keyword evidence="3" id="KW-0479">Metal-binding</keyword>
<dbReference type="RefSeq" id="WP_127933392.1">
    <property type="nucleotide sequence ID" value="NZ_SAUN01000001.1"/>
</dbReference>
<organism evidence="7 8">
    <name type="scientific">Nonomuraea polychroma</name>
    <dbReference type="NCBI Taxonomy" id="46176"/>
    <lineage>
        <taxon>Bacteria</taxon>
        <taxon>Bacillati</taxon>
        <taxon>Actinomycetota</taxon>
        <taxon>Actinomycetes</taxon>
        <taxon>Streptosporangiales</taxon>
        <taxon>Streptosporangiaceae</taxon>
        <taxon>Nonomuraea</taxon>
    </lineage>
</organism>
<evidence type="ECO:0000256" key="4">
    <source>
        <dbReference type="ARBA" id="ARBA00023002"/>
    </source>
</evidence>
<dbReference type="GO" id="GO:0005506">
    <property type="term" value="F:iron ion binding"/>
    <property type="evidence" value="ECO:0007669"/>
    <property type="project" value="InterPro"/>
</dbReference>
<proteinExistence type="inferred from homology"/>
<dbReference type="AlphaFoldDB" id="A0A438M5G1"/>
<dbReference type="PANTHER" id="PTHR46696:SF1">
    <property type="entry name" value="CYTOCHROME P450 YJIB-RELATED"/>
    <property type="match status" value="1"/>
</dbReference>
<dbReference type="GO" id="GO:0004497">
    <property type="term" value="F:monooxygenase activity"/>
    <property type="evidence" value="ECO:0007669"/>
    <property type="project" value="UniProtKB-KW"/>
</dbReference>
<sequence>MHIPLQLPAPNERTSQTIRRYRDEIGPVLRVELPGKVPVWLVTSYDMINEVLANDGTLYSKDPRNFTALHDGSIPPDWPLRQIIEGKHLLTKDGADHHRLRGLINHAFTPGRVQGLTSRIQKMTDALLDRMAAEGGVVDLVSSFNAPLPLTVICELFGVPEDERPQIREWGNVLVSHTATPEESLAANNGVLGYLAAFIERKRHEPGDDLTTGLIRAQEDDGDRLSEDEMLWIMWHMLIAGHETTVHLIGNAVIALCSDPKQLALARTEIAWEQVVEETLRSRTSVVGIMLRYPRHDVQLAGVRIPAGEAIMVGLAGAGTDPARFGREAERFDITREPDMHLALGRGPHFCLGAPLARLETRIALASLFGRFPELRLAVRADEIVYNSSIITEGPVRLPVVLGPARGSSPGATSCSSASAHDFT</sequence>
<evidence type="ECO:0000313" key="7">
    <source>
        <dbReference type="EMBL" id="RVX41100.1"/>
    </source>
</evidence>
<reference evidence="7 8" key="1">
    <citation type="submission" date="2019-01" db="EMBL/GenBank/DDBJ databases">
        <title>Sequencing the genomes of 1000 actinobacteria strains.</title>
        <authorList>
            <person name="Klenk H.-P."/>
        </authorList>
    </citation>
    <scope>NUCLEOTIDE SEQUENCE [LARGE SCALE GENOMIC DNA]</scope>
    <source>
        <strain evidence="7 8">DSM 43925</strain>
    </source>
</reference>
<dbReference type="Gene3D" id="1.10.630.10">
    <property type="entry name" value="Cytochrome P450"/>
    <property type="match status" value="1"/>
</dbReference>
<dbReference type="PRINTS" id="PR00359">
    <property type="entry name" value="BP450"/>
</dbReference>
<dbReference type="GO" id="GO:0016705">
    <property type="term" value="F:oxidoreductase activity, acting on paired donors, with incorporation or reduction of molecular oxygen"/>
    <property type="evidence" value="ECO:0007669"/>
    <property type="project" value="InterPro"/>
</dbReference>
<dbReference type="PANTHER" id="PTHR46696">
    <property type="entry name" value="P450, PUTATIVE (EUROFUNG)-RELATED"/>
    <property type="match status" value="1"/>
</dbReference>
<accession>A0A438M5G1</accession>
<protein>
    <submittedName>
        <fullName evidence="7">Cytochrome P450</fullName>
    </submittedName>
</protein>
<dbReference type="InterPro" id="IPR036396">
    <property type="entry name" value="Cyt_P450_sf"/>
</dbReference>
<dbReference type="Pfam" id="PF00067">
    <property type="entry name" value="p450"/>
    <property type="match status" value="2"/>
</dbReference>
<evidence type="ECO:0000256" key="2">
    <source>
        <dbReference type="ARBA" id="ARBA00022617"/>
    </source>
</evidence>
<keyword evidence="4" id="KW-0560">Oxidoreductase</keyword>
<keyword evidence="2" id="KW-0349">Heme</keyword>
<dbReference type="InterPro" id="IPR002397">
    <property type="entry name" value="Cyt_P450_B"/>
</dbReference>
<evidence type="ECO:0000256" key="1">
    <source>
        <dbReference type="ARBA" id="ARBA00010617"/>
    </source>
</evidence>